<accession>A0A4W5MJ62</accession>
<keyword evidence="1" id="KW-0518">Myosin</keyword>
<keyword evidence="4" id="KW-1185">Reference proteome</keyword>
<evidence type="ECO:0000259" key="2">
    <source>
        <dbReference type="PROSITE" id="PS51456"/>
    </source>
</evidence>
<sequence length="83" mass="9221">METLGFSADEQQAIWHVLAGLYHLGAAGACKVGRRAFVSFDSAQGGQRGVFGSEGKELHTAVFKHHLRQLLQRETRYYRCRGG</sequence>
<reference evidence="3" key="3">
    <citation type="submission" date="2025-09" db="UniProtKB">
        <authorList>
            <consortium name="Ensembl"/>
        </authorList>
    </citation>
    <scope>IDENTIFICATION</scope>
</reference>
<evidence type="ECO:0000313" key="4">
    <source>
        <dbReference type="Proteomes" id="UP000314982"/>
    </source>
</evidence>
<dbReference type="SUPFAM" id="SSF52540">
    <property type="entry name" value="P-loop containing nucleoside triphosphate hydrolases"/>
    <property type="match status" value="1"/>
</dbReference>
<evidence type="ECO:0000313" key="3">
    <source>
        <dbReference type="Ensembl" id="ENSHHUP00000037355.1"/>
    </source>
</evidence>
<dbReference type="GO" id="GO:0016459">
    <property type="term" value="C:myosin complex"/>
    <property type="evidence" value="ECO:0007669"/>
    <property type="project" value="UniProtKB-KW"/>
</dbReference>
<dbReference type="GO" id="GO:0003779">
    <property type="term" value="F:actin binding"/>
    <property type="evidence" value="ECO:0007669"/>
    <property type="project" value="UniProtKB-KW"/>
</dbReference>
<dbReference type="GeneTree" id="ENSGT00940000158067"/>
<keyword evidence="1" id="KW-0505">Motor protein</keyword>
<comment type="caution">
    <text evidence="1">Lacks conserved residue(s) required for the propagation of feature annotation.</text>
</comment>
<dbReference type="Proteomes" id="UP000314982">
    <property type="component" value="Unassembled WGS sequence"/>
</dbReference>
<dbReference type="InterPro" id="IPR001609">
    <property type="entry name" value="Myosin_head_motor_dom-like"/>
</dbReference>
<protein>
    <recommendedName>
        <fullName evidence="2">Myosin motor domain-containing protein</fullName>
    </recommendedName>
</protein>
<dbReference type="Ensembl" id="ENSHHUT00000038837.1">
    <property type="protein sequence ID" value="ENSHHUP00000037355.1"/>
    <property type="gene ID" value="ENSHHUG00000023391.1"/>
</dbReference>
<dbReference type="Gene3D" id="1.20.120.720">
    <property type="entry name" value="Myosin VI head, motor domain, U50 subdomain"/>
    <property type="match status" value="1"/>
</dbReference>
<evidence type="ECO:0000256" key="1">
    <source>
        <dbReference type="PROSITE-ProRule" id="PRU00782"/>
    </source>
</evidence>
<dbReference type="InterPro" id="IPR027417">
    <property type="entry name" value="P-loop_NTPase"/>
</dbReference>
<feature type="domain" description="Myosin motor" evidence="2">
    <location>
        <begin position="1"/>
        <end position="83"/>
    </location>
</feature>
<proteinExistence type="inferred from homology"/>
<dbReference type="GO" id="GO:0005524">
    <property type="term" value="F:ATP binding"/>
    <property type="evidence" value="ECO:0007669"/>
    <property type="project" value="InterPro"/>
</dbReference>
<reference evidence="3" key="2">
    <citation type="submission" date="2025-08" db="UniProtKB">
        <authorList>
            <consortium name="Ensembl"/>
        </authorList>
    </citation>
    <scope>IDENTIFICATION</scope>
</reference>
<dbReference type="STRING" id="62062.ENSHHUP00000037355"/>
<comment type="similarity">
    <text evidence="1">Belongs to the TRAFAC class myosin-kinesin ATPase superfamily. Myosin family.</text>
</comment>
<dbReference type="PROSITE" id="PS51456">
    <property type="entry name" value="MYOSIN_MOTOR"/>
    <property type="match status" value="1"/>
</dbReference>
<organism evidence="3 4">
    <name type="scientific">Hucho hucho</name>
    <name type="common">huchen</name>
    <dbReference type="NCBI Taxonomy" id="62062"/>
    <lineage>
        <taxon>Eukaryota</taxon>
        <taxon>Metazoa</taxon>
        <taxon>Chordata</taxon>
        <taxon>Craniata</taxon>
        <taxon>Vertebrata</taxon>
        <taxon>Euteleostomi</taxon>
        <taxon>Actinopterygii</taxon>
        <taxon>Neopterygii</taxon>
        <taxon>Teleostei</taxon>
        <taxon>Protacanthopterygii</taxon>
        <taxon>Salmoniformes</taxon>
        <taxon>Salmonidae</taxon>
        <taxon>Salmoninae</taxon>
        <taxon>Hucho</taxon>
    </lineage>
</organism>
<name>A0A4W5MJ62_9TELE</name>
<dbReference type="AlphaFoldDB" id="A0A4W5MJ62"/>
<reference evidence="4" key="1">
    <citation type="submission" date="2018-06" db="EMBL/GenBank/DDBJ databases">
        <title>Genome assembly of Danube salmon.</title>
        <authorList>
            <person name="Macqueen D.J."/>
            <person name="Gundappa M.K."/>
        </authorList>
    </citation>
    <scope>NUCLEOTIDE SEQUENCE [LARGE SCALE GENOMIC DNA]</scope>
</reference>
<keyword evidence="1" id="KW-0009">Actin-binding</keyword>
<dbReference type="GO" id="GO:0003774">
    <property type="term" value="F:cytoskeletal motor activity"/>
    <property type="evidence" value="ECO:0007669"/>
    <property type="project" value="InterPro"/>
</dbReference>